<accession>A0A853IAR0</accession>
<dbReference type="CDD" id="cd13438">
    <property type="entry name" value="SPFH_eoslipins_u2"/>
    <property type="match status" value="1"/>
</dbReference>
<evidence type="ECO:0000256" key="1">
    <source>
        <dbReference type="ARBA" id="ARBA00004167"/>
    </source>
</evidence>
<dbReference type="PANTHER" id="PTHR10264">
    <property type="entry name" value="BAND 7 PROTEIN-RELATED"/>
    <property type="match status" value="1"/>
</dbReference>
<dbReference type="EMBL" id="JACCKB010000053">
    <property type="protein sequence ID" value="NYZ68902.1"/>
    <property type="molecule type" value="Genomic_DNA"/>
</dbReference>
<dbReference type="InterPro" id="IPR001107">
    <property type="entry name" value="Band_7"/>
</dbReference>
<organism evidence="4 5">
    <name type="scientific">Spartinivicinus marinus</name>
    <dbReference type="NCBI Taxonomy" id="2994442"/>
    <lineage>
        <taxon>Bacteria</taxon>
        <taxon>Pseudomonadati</taxon>
        <taxon>Pseudomonadota</taxon>
        <taxon>Gammaproteobacteria</taxon>
        <taxon>Oceanospirillales</taxon>
        <taxon>Zooshikellaceae</taxon>
        <taxon>Spartinivicinus</taxon>
    </lineage>
</organism>
<comment type="caution">
    <text evidence="4">The sequence shown here is derived from an EMBL/GenBank/DDBJ whole genome shotgun (WGS) entry which is preliminary data.</text>
</comment>
<dbReference type="GO" id="GO:0098552">
    <property type="term" value="C:side of membrane"/>
    <property type="evidence" value="ECO:0007669"/>
    <property type="project" value="UniProtKB-ARBA"/>
</dbReference>
<dbReference type="GO" id="GO:0005886">
    <property type="term" value="C:plasma membrane"/>
    <property type="evidence" value="ECO:0007669"/>
    <property type="project" value="InterPro"/>
</dbReference>
<comment type="similarity">
    <text evidence="2">Belongs to the band 7/mec-2 family.</text>
</comment>
<dbReference type="PANTHER" id="PTHR10264:SF83">
    <property type="entry name" value="BLL5629 PROTEIN"/>
    <property type="match status" value="1"/>
</dbReference>
<keyword evidence="5" id="KW-1185">Reference proteome</keyword>
<dbReference type="SMART" id="SM00244">
    <property type="entry name" value="PHB"/>
    <property type="match status" value="1"/>
</dbReference>
<evidence type="ECO:0000259" key="3">
    <source>
        <dbReference type="SMART" id="SM00244"/>
    </source>
</evidence>
<reference evidence="4 5" key="1">
    <citation type="submission" date="2020-07" db="EMBL/GenBank/DDBJ databases">
        <title>Endozoicomonas sp. nov., isolated from sediment.</title>
        <authorList>
            <person name="Gu T."/>
        </authorList>
    </citation>
    <scope>NUCLEOTIDE SEQUENCE [LARGE SCALE GENOMIC DNA]</scope>
    <source>
        <strain evidence="4 5">SM1973</strain>
    </source>
</reference>
<dbReference type="InterPro" id="IPR043202">
    <property type="entry name" value="Band-7_stomatin-like"/>
</dbReference>
<protein>
    <submittedName>
        <fullName evidence="4">Slipin family protein</fullName>
    </submittedName>
</protein>
<sequence>MMDTRKGLKLDYILQENWLETPAVAEQIALFKTQAQQVGLLYEVQHGQRRFNQLLAPNTEIAVWQQNKVWELDLVDIRNDFRVPKPLLDSLRLYLSGQWLTTSIDQQHIGLLLQDGQLVSTLNTGLHAYWPFGRQLDIKQFDLRWQTVEVSGQEILTKDRVSVRINLNANYRILDAVTAFESVNNVNEFIYRTLQLALREAIGTRNLDDLLMDKEQVNQLLVKQSVEHLSSIGIELGQLGIKDIILPGEMKEILNQVVNAQKSAEANSIKRREETAATRSLQNTAKVMEGNPTLLRLKELESLEKVAEKIDQLNVYGGLEQVMNGLVKLK</sequence>
<dbReference type="Pfam" id="PF01145">
    <property type="entry name" value="Band_7"/>
    <property type="match status" value="1"/>
</dbReference>
<dbReference type="FunFam" id="3.30.479.30:FF:000004">
    <property type="entry name" value="Putative membrane protease family, stomatin"/>
    <property type="match status" value="1"/>
</dbReference>
<dbReference type="AlphaFoldDB" id="A0A853IAR0"/>
<gene>
    <name evidence="4" type="ORF">H0A36_23050</name>
</gene>
<dbReference type="PRINTS" id="PR00721">
    <property type="entry name" value="STOMATIN"/>
</dbReference>
<evidence type="ECO:0000313" key="4">
    <source>
        <dbReference type="EMBL" id="NYZ68902.1"/>
    </source>
</evidence>
<feature type="domain" description="Band 7" evidence="3">
    <location>
        <begin position="99"/>
        <end position="258"/>
    </location>
</feature>
<dbReference type="Proteomes" id="UP000569732">
    <property type="component" value="Unassembled WGS sequence"/>
</dbReference>
<name>A0A853IAR0_9GAMM</name>
<proteinExistence type="inferred from homology"/>
<dbReference type="Gene3D" id="3.30.479.30">
    <property type="entry name" value="Band 7 domain"/>
    <property type="match status" value="1"/>
</dbReference>
<evidence type="ECO:0000313" key="5">
    <source>
        <dbReference type="Proteomes" id="UP000569732"/>
    </source>
</evidence>
<comment type="subcellular location">
    <subcellularLocation>
        <location evidence="1">Membrane</location>
        <topology evidence="1">Single-pass membrane protein</topology>
    </subcellularLocation>
</comment>
<evidence type="ECO:0000256" key="2">
    <source>
        <dbReference type="ARBA" id="ARBA00008164"/>
    </source>
</evidence>
<dbReference type="SUPFAM" id="SSF117892">
    <property type="entry name" value="Band 7/SPFH domain"/>
    <property type="match status" value="1"/>
</dbReference>
<dbReference type="InterPro" id="IPR001972">
    <property type="entry name" value="Stomatin_HflK_fam"/>
</dbReference>
<dbReference type="InterPro" id="IPR036013">
    <property type="entry name" value="Band_7/SPFH_dom_sf"/>
</dbReference>